<accession>A0A0C9QTW5</accession>
<feature type="transmembrane region" description="Helical" evidence="6">
    <location>
        <begin position="281"/>
        <end position="300"/>
    </location>
</feature>
<keyword evidence="3 6" id="KW-0812">Transmembrane</keyword>
<feature type="transmembrane region" description="Helical" evidence="6">
    <location>
        <begin position="55"/>
        <end position="76"/>
    </location>
</feature>
<dbReference type="PANTHER" id="PTHR23504">
    <property type="entry name" value="MAJOR FACILITATOR SUPERFAMILY DOMAIN-CONTAINING PROTEIN 10"/>
    <property type="match status" value="1"/>
</dbReference>
<feature type="transmembrane region" description="Helical" evidence="6">
    <location>
        <begin position="20"/>
        <end position="43"/>
    </location>
</feature>
<evidence type="ECO:0000256" key="2">
    <source>
        <dbReference type="ARBA" id="ARBA00022448"/>
    </source>
</evidence>
<proteinExistence type="predicted"/>
<dbReference type="EMBL" id="GCHU01009922">
    <property type="protein sequence ID" value="JAG88085.1"/>
    <property type="molecule type" value="Transcribed_RNA"/>
</dbReference>
<dbReference type="InterPro" id="IPR036259">
    <property type="entry name" value="MFS_trans_sf"/>
</dbReference>
<feature type="transmembrane region" description="Helical" evidence="6">
    <location>
        <begin position="243"/>
        <end position="269"/>
    </location>
</feature>
<keyword evidence="5 6" id="KW-0472">Membrane</keyword>
<feature type="transmembrane region" description="Helical" evidence="6">
    <location>
        <begin position="112"/>
        <end position="138"/>
    </location>
</feature>
<dbReference type="Pfam" id="PF07690">
    <property type="entry name" value="MFS_1"/>
    <property type="match status" value="1"/>
</dbReference>
<organism evidence="8">
    <name type="scientific">Wollemia nobilis</name>
    <dbReference type="NCBI Taxonomy" id="56998"/>
    <lineage>
        <taxon>Eukaryota</taxon>
        <taxon>Viridiplantae</taxon>
        <taxon>Streptophyta</taxon>
        <taxon>Embryophyta</taxon>
        <taxon>Tracheophyta</taxon>
        <taxon>Spermatophyta</taxon>
        <taxon>Pinopsida</taxon>
        <taxon>Pinidae</taxon>
        <taxon>Conifers II</taxon>
        <taxon>Araucariales</taxon>
        <taxon>Araucariaceae</taxon>
        <taxon>Wollemia</taxon>
    </lineage>
</organism>
<feature type="transmembrane region" description="Helical" evidence="6">
    <location>
        <begin position="312"/>
        <end position="331"/>
    </location>
</feature>
<dbReference type="Gene3D" id="1.20.1250.20">
    <property type="entry name" value="MFS general substrate transporter like domains"/>
    <property type="match status" value="1"/>
</dbReference>
<feature type="transmembrane region" description="Helical" evidence="6">
    <location>
        <begin position="378"/>
        <end position="395"/>
    </location>
</feature>
<evidence type="ECO:0000313" key="8">
    <source>
        <dbReference type="EMBL" id="JAG88085.1"/>
    </source>
</evidence>
<dbReference type="PROSITE" id="PS50850">
    <property type="entry name" value="MFS"/>
    <property type="match status" value="1"/>
</dbReference>
<dbReference type="AlphaFoldDB" id="A0A0C9QTW5"/>
<evidence type="ECO:0000256" key="4">
    <source>
        <dbReference type="ARBA" id="ARBA00022989"/>
    </source>
</evidence>
<evidence type="ECO:0000256" key="1">
    <source>
        <dbReference type="ARBA" id="ARBA00004141"/>
    </source>
</evidence>
<dbReference type="GO" id="GO:0022857">
    <property type="term" value="F:transmembrane transporter activity"/>
    <property type="evidence" value="ECO:0007669"/>
    <property type="project" value="InterPro"/>
</dbReference>
<dbReference type="InterPro" id="IPR020846">
    <property type="entry name" value="MFS_dom"/>
</dbReference>
<protein>
    <submittedName>
        <fullName evidence="9">TSA: Wollemia nobilis Ref_Wollemi_Transcript_9975_1906 transcribed RNA sequence</fullName>
    </submittedName>
    <submittedName>
        <fullName evidence="8">TSA: Wollemia nobilis Ref_Wollemi_Transcript_9976_2119 transcribed RNA sequence</fullName>
    </submittedName>
</protein>
<feature type="transmembrane region" description="Helical" evidence="6">
    <location>
        <begin position="407"/>
        <end position="425"/>
    </location>
</feature>
<dbReference type="InterPro" id="IPR011701">
    <property type="entry name" value="MFS"/>
</dbReference>
<evidence type="ECO:0000313" key="9">
    <source>
        <dbReference type="EMBL" id="JAG88086.1"/>
    </source>
</evidence>
<reference evidence="8" key="1">
    <citation type="submission" date="2015-02" db="EMBL/GenBank/DDBJ databases">
        <title>A transcriptome of Wollemia nobilis - a relic of Gondwana.</title>
        <authorList>
            <person name="Chia J.Y."/>
            <person name="Leong Y.S."/>
            <person name="Abdul Karim S."/>
            <person name="Wan Azmi N."/>
            <person name="Hercus R."/>
            <person name="Croft L."/>
        </authorList>
    </citation>
    <scope>NUCLEOTIDE SEQUENCE</scope>
    <source>
        <strain evidence="8">MaeBrown</strain>
        <tissue evidence="8">Leaf</tissue>
    </source>
</reference>
<feature type="transmembrane region" description="Helical" evidence="6">
    <location>
        <begin position="337"/>
        <end position="357"/>
    </location>
</feature>
<keyword evidence="2" id="KW-0813">Transport</keyword>
<evidence type="ECO:0000256" key="3">
    <source>
        <dbReference type="ARBA" id="ARBA00022692"/>
    </source>
</evidence>
<feature type="transmembrane region" description="Helical" evidence="6">
    <location>
        <begin position="150"/>
        <end position="171"/>
    </location>
</feature>
<dbReference type="CDD" id="cd17330">
    <property type="entry name" value="MFS_SLC46_TetA_like"/>
    <property type="match status" value="1"/>
</dbReference>
<keyword evidence="4 6" id="KW-1133">Transmembrane helix</keyword>
<evidence type="ECO:0000256" key="5">
    <source>
        <dbReference type="ARBA" id="ARBA00023136"/>
    </source>
</evidence>
<feature type="domain" description="Major facilitator superfamily (MFS) profile" evidence="7">
    <location>
        <begin position="14"/>
        <end position="431"/>
    </location>
</feature>
<dbReference type="SUPFAM" id="SSF103473">
    <property type="entry name" value="MFS general substrate transporter"/>
    <property type="match status" value="1"/>
</dbReference>
<dbReference type="PANTHER" id="PTHR23504:SF1">
    <property type="entry name" value="GH21943P-RELATED"/>
    <property type="match status" value="1"/>
</dbReference>
<feature type="transmembrane region" description="Helical" evidence="6">
    <location>
        <begin position="177"/>
        <end position="196"/>
    </location>
</feature>
<name>A0A0C9QTW5_9CONI</name>
<feature type="transmembrane region" description="Helical" evidence="6">
    <location>
        <begin position="88"/>
        <end position="106"/>
    </location>
</feature>
<comment type="subcellular location">
    <subcellularLocation>
        <location evidence="1">Membrane</location>
        <topology evidence="1">Multi-pass membrane protein</topology>
    </subcellularLocation>
</comment>
<dbReference type="GO" id="GO:0016020">
    <property type="term" value="C:membrane"/>
    <property type="evidence" value="ECO:0007669"/>
    <property type="project" value="UniProtKB-SubCell"/>
</dbReference>
<evidence type="ECO:0000256" key="6">
    <source>
        <dbReference type="SAM" id="Phobius"/>
    </source>
</evidence>
<evidence type="ECO:0000259" key="7">
    <source>
        <dbReference type="PROSITE" id="PS50850"/>
    </source>
</evidence>
<sequence length="462" mass="50129">MRQKSRWSLSWEPPLSQLLLGSFMYWTANFMVVPILTDITMVALCPGSDQCSHAIYISGLQQAISGIGTMLVTPIIGDLSDEYGRKPLLMIPMTVSIIPLAVLAYSRTKPYVYAYFVLRTAAAIVSEGGLHCLSLAFVADNIPEHSRPSAFGVLTGVVSSAFVAGLVTARFLPVHVIFQVATILAAFAALYMRVFLVEPKLRSPCLPGTEPVCHTKPSLWSRPRLTRSTSSIQDTAQLFKRSLILAQVSVITFFSNLGEAGLQGSLLYYLKARFFFDKDQFADLMLIAAVAGAVSQLFLMPFLTQYIGEKKLLCMGLFACFLHTLLYGIAWAPWVTYVAALAGVLFVFVFPCIGSIVSKEAGVEEQGKVQGCVSGIRSFATIISPLAISPLTALFLSEKAPFHCPGFSLICAAFAMMIAFVQACVMRPSPAIAHSNGNNYMKGLSHDEEQATLNTALLPSSS</sequence>
<dbReference type="EMBL" id="GCHU01009921">
    <property type="protein sequence ID" value="JAG88086.1"/>
    <property type="molecule type" value="Transcribed_RNA"/>
</dbReference>